<reference evidence="1 2" key="1">
    <citation type="journal article" date="2013" name="Genome Announc.">
        <title>Genome Sequence of the Sulfate-Reducing Bacterium Desulfotomaculum hydrothermale Lam5(T).</title>
        <authorList>
            <person name="Amin O."/>
            <person name="Fardeau M.L."/>
            <person name="Valette O."/>
            <person name="Hirschler-Rea A."/>
            <person name="Barbe V."/>
            <person name="Medigue C."/>
            <person name="Vacherie B."/>
            <person name="Ollivier B."/>
            <person name="Bertin P.N."/>
            <person name="Dolla A."/>
        </authorList>
    </citation>
    <scope>NUCLEOTIDE SEQUENCE [LARGE SCALE GENOMIC DNA]</scope>
    <source>
        <strain evidence="2">Lam5 / DSM 18033</strain>
    </source>
</reference>
<dbReference type="STRING" id="1121428.DESHY_40021"/>
<keyword evidence="2" id="KW-1185">Reference proteome</keyword>
<comment type="caution">
    <text evidence="1">The sequence shown here is derived from an EMBL/GenBank/DDBJ whole genome shotgun (WGS) entry which is preliminary data.</text>
</comment>
<dbReference type="AlphaFoldDB" id="K8EIN8"/>
<evidence type="ECO:0000313" key="1">
    <source>
        <dbReference type="EMBL" id="CCO08471.1"/>
    </source>
</evidence>
<evidence type="ECO:0000313" key="2">
    <source>
        <dbReference type="Proteomes" id="UP000009315"/>
    </source>
</evidence>
<protein>
    <submittedName>
        <fullName evidence="1">Uncharacterized protein</fullName>
    </submittedName>
</protein>
<gene>
    <name evidence="1" type="ORF">DESHY_40021</name>
</gene>
<sequence length="36" mass="3786">MVFGSTRFSLSGKGYNIFAKALDPAVPGVTDITLLV</sequence>
<name>K8EIN8_9FIRM</name>
<accession>K8EIN8</accession>
<dbReference type="EMBL" id="CAOS01000011">
    <property type="protein sequence ID" value="CCO08471.1"/>
    <property type="molecule type" value="Genomic_DNA"/>
</dbReference>
<dbReference type="Proteomes" id="UP000009315">
    <property type="component" value="Unassembled WGS sequence"/>
</dbReference>
<proteinExistence type="predicted"/>
<organism evidence="1 2">
    <name type="scientific">Desulforamulus hydrothermalis Lam5 = DSM 18033</name>
    <dbReference type="NCBI Taxonomy" id="1121428"/>
    <lineage>
        <taxon>Bacteria</taxon>
        <taxon>Bacillati</taxon>
        <taxon>Bacillota</taxon>
        <taxon>Clostridia</taxon>
        <taxon>Eubacteriales</taxon>
        <taxon>Peptococcaceae</taxon>
        <taxon>Desulforamulus</taxon>
    </lineage>
</organism>